<organism evidence="1 2">
    <name type="scientific">Bacteroides eggerthii</name>
    <dbReference type="NCBI Taxonomy" id="28111"/>
    <lineage>
        <taxon>Bacteria</taxon>
        <taxon>Pseudomonadati</taxon>
        <taxon>Bacteroidota</taxon>
        <taxon>Bacteroidia</taxon>
        <taxon>Bacteroidales</taxon>
        <taxon>Bacteroidaceae</taxon>
        <taxon>Bacteroides</taxon>
    </lineage>
</organism>
<sequence>MEKKYAIILFKGKEYLCGHEDDCHYDVSCPVRTFTEGEDDFKIQESGKDRSGRTFLYHGKEFRLVTGFYPNGWPALSLESPDNGELYTVLTVNLEESPAFGIPDKAFIDTNNNPEAMEFLTRNSLAEDTGYRRKSGWVEYPMARLNLAELYRLSPESFKNLEQE</sequence>
<dbReference type="AlphaFoldDB" id="A0A7X9XJK1"/>
<dbReference type="InterPro" id="IPR025462">
    <property type="entry name" value="DUF4313"/>
</dbReference>
<dbReference type="RefSeq" id="WP_168948114.1">
    <property type="nucleotide sequence ID" value="NZ_JABAGL010000026.1"/>
</dbReference>
<comment type="caution">
    <text evidence="1">The sequence shown here is derived from an EMBL/GenBank/DDBJ whole genome shotgun (WGS) entry which is preliminary data.</text>
</comment>
<dbReference type="EMBL" id="JABAGL010000026">
    <property type="protein sequence ID" value="NME87574.1"/>
    <property type="molecule type" value="Genomic_DNA"/>
</dbReference>
<evidence type="ECO:0000313" key="1">
    <source>
        <dbReference type="EMBL" id="NME87574.1"/>
    </source>
</evidence>
<gene>
    <name evidence="1" type="ORF">HF841_16395</name>
</gene>
<accession>A0A7X9XJK1</accession>
<proteinExistence type="predicted"/>
<evidence type="ECO:0000313" key="2">
    <source>
        <dbReference type="Proteomes" id="UP000520291"/>
    </source>
</evidence>
<protein>
    <submittedName>
        <fullName evidence="1">DUF4313 domain-containing protein</fullName>
    </submittedName>
</protein>
<reference evidence="1 2" key="1">
    <citation type="submission" date="2020-04" db="EMBL/GenBank/DDBJ databases">
        <authorList>
            <person name="Hitch T.C.A."/>
            <person name="Wylensek D."/>
            <person name="Clavel T."/>
        </authorList>
    </citation>
    <scope>NUCLEOTIDE SEQUENCE [LARGE SCALE GENOMIC DNA]</scope>
    <source>
        <strain evidence="1 2">WCA3-601-WT-5E</strain>
    </source>
</reference>
<name>A0A7X9XJK1_9BACE</name>
<dbReference type="Pfam" id="PF14190">
    <property type="entry name" value="DUF4313"/>
    <property type="match status" value="1"/>
</dbReference>
<dbReference type="Proteomes" id="UP000520291">
    <property type="component" value="Unassembled WGS sequence"/>
</dbReference>